<evidence type="ECO:0000313" key="3">
    <source>
        <dbReference type="Proteomes" id="UP001458880"/>
    </source>
</evidence>
<feature type="compositionally biased region" description="Basic and acidic residues" evidence="1">
    <location>
        <begin position="7"/>
        <end position="23"/>
    </location>
</feature>
<evidence type="ECO:0000256" key="1">
    <source>
        <dbReference type="SAM" id="MobiDB-lite"/>
    </source>
</evidence>
<dbReference type="AlphaFoldDB" id="A0AAW1MMR0"/>
<protein>
    <submittedName>
        <fullName evidence="2">Uncharacterized protein</fullName>
    </submittedName>
</protein>
<accession>A0AAW1MMR0</accession>
<feature type="region of interest" description="Disordered" evidence="1">
    <location>
        <begin position="1"/>
        <end position="39"/>
    </location>
</feature>
<sequence>MDEEEPNEKVEENENEAENEKQGNESLSKIVKEESETDEARETVKVLKRFEEFAMLTYREATNGTDKDLWKEAIEEEKEALAKNEILIRQNHEKHNFANYVVVLEALVPNSCSLCIILEEKSRFRNFSFLFGFHFY</sequence>
<feature type="compositionally biased region" description="Basic and acidic residues" evidence="1">
    <location>
        <begin position="30"/>
        <end position="39"/>
    </location>
</feature>
<dbReference type="Proteomes" id="UP001458880">
    <property type="component" value="Unassembled WGS sequence"/>
</dbReference>
<organism evidence="2 3">
    <name type="scientific">Popillia japonica</name>
    <name type="common">Japanese beetle</name>
    <dbReference type="NCBI Taxonomy" id="7064"/>
    <lineage>
        <taxon>Eukaryota</taxon>
        <taxon>Metazoa</taxon>
        <taxon>Ecdysozoa</taxon>
        <taxon>Arthropoda</taxon>
        <taxon>Hexapoda</taxon>
        <taxon>Insecta</taxon>
        <taxon>Pterygota</taxon>
        <taxon>Neoptera</taxon>
        <taxon>Endopterygota</taxon>
        <taxon>Coleoptera</taxon>
        <taxon>Polyphaga</taxon>
        <taxon>Scarabaeiformia</taxon>
        <taxon>Scarabaeidae</taxon>
        <taxon>Rutelinae</taxon>
        <taxon>Popillia</taxon>
    </lineage>
</organism>
<name>A0AAW1MMR0_POPJA</name>
<evidence type="ECO:0000313" key="2">
    <source>
        <dbReference type="EMBL" id="KAK9746856.1"/>
    </source>
</evidence>
<reference evidence="2 3" key="1">
    <citation type="journal article" date="2024" name="BMC Genomics">
        <title>De novo assembly and annotation of Popillia japonica's genome with initial clues to its potential as an invasive pest.</title>
        <authorList>
            <person name="Cucini C."/>
            <person name="Boschi S."/>
            <person name="Funari R."/>
            <person name="Cardaioli E."/>
            <person name="Iannotti N."/>
            <person name="Marturano G."/>
            <person name="Paoli F."/>
            <person name="Bruttini M."/>
            <person name="Carapelli A."/>
            <person name="Frati F."/>
            <person name="Nardi F."/>
        </authorList>
    </citation>
    <scope>NUCLEOTIDE SEQUENCE [LARGE SCALE GENOMIC DNA]</scope>
    <source>
        <strain evidence="2">DMR45628</strain>
    </source>
</reference>
<gene>
    <name evidence="2" type="ORF">QE152_g5810</name>
</gene>
<keyword evidence="3" id="KW-1185">Reference proteome</keyword>
<dbReference type="EMBL" id="JASPKY010000036">
    <property type="protein sequence ID" value="KAK9746856.1"/>
    <property type="molecule type" value="Genomic_DNA"/>
</dbReference>
<comment type="caution">
    <text evidence="2">The sequence shown here is derived from an EMBL/GenBank/DDBJ whole genome shotgun (WGS) entry which is preliminary data.</text>
</comment>
<proteinExistence type="predicted"/>